<organism evidence="4 5">
    <name type="scientific">Simkania negevensis</name>
    <dbReference type="NCBI Taxonomy" id="83561"/>
    <lineage>
        <taxon>Bacteria</taxon>
        <taxon>Pseudomonadati</taxon>
        <taxon>Chlamydiota</taxon>
        <taxon>Chlamydiia</taxon>
        <taxon>Parachlamydiales</taxon>
        <taxon>Simkaniaceae</taxon>
        <taxon>Simkania</taxon>
    </lineage>
</organism>
<keyword evidence="2" id="KW-0677">Repeat</keyword>
<proteinExistence type="predicted"/>
<evidence type="ECO:0000256" key="1">
    <source>
        <dbReference type="ARBA" id="ARBA00022614"/>
    </source>
</evidence>
<evidence type="ECO:0000256" key="2">
    <source>
        <dbReference type="ARBA" id="ARBA00022737"/>
    </source>
</evidence>
<sequence>MKKESCLDDDVASTTYRLALACLAVAASLAVATGAAILFSASVIYIALPSITSLFFAIASAGLRKKAAGLERSDKNPTSPQQKGQKFADVIKRYCQLHKKHHSFCSHLRTAVLIAEHTSDIPVQIIKTLNYLLVGALHTVVGNDSLLPRINVKQWNRGVSLEMSSAALTDSNLRYILCQLGEWRTTLSCLDLRGCLQVTESGLAMLRDFPSLTALNLSGCKISSEVIKQLEQLPNLRILYLQGCNKIDSSLLKKLEESTIVIRPDGTTNSLEKDNKLKEAFVDFKHRIGLLSGERSEAIREGLTVILKEHREAYGYSSIINLSHDSSLTDKSLAVYLEFSQRYSPDLTVLRLENSPLVTGEGAFQHLRFLPIESLYLAGSGVTDKGLMELVPLLKTLKYLDLRNCMQCSHATVDCFLKTHEAIVHKEGKPPVIMYPKTCPETYPGGSDPGQDVSGVQFFASTTTMDSANS</sequence>
<evidence type="ECO:0000313" key="4">
    <source>
        <dbReference type="EMBL" id="MBN4066592.1"/>
    </source>
</evidence>
<dbReference type="EMBL" id="JAFITR010000009">
    <property type="protein sequence ID" value="MBN4066592.1"/>
    <property type="molecule type" value="Genomic_DNA"/>
</dbReference>
<dbReference type="Proteomes" id="UP000722121">
    <property type="component" value="Unassembled WGS sequence"/>
</dbReference>
<keyword evidence="3" id="KW-0812">Transmembrane</keyword>
<gene>
    <name evidence="4" type="ORF">JYU14_00720</name>
</gene>
<dbReference type="Pfam" id="PF12799">
    <property type="entry name" value="LRR_4"/>
    <property type="match status" value="1"/>
</dbReference>
<evidence type="ECO:0000256" key="3">
    <source>
        <dbReference type="SAM" id="Phobius"/>
    </source>
</evidence>
<dbReference type="InterPro" id="IPR032675">
    <property type="entry name" value="LRR_dom_sf"/>
</dbReference>
<reference evidence="4 5" key="1">
    <citation type="submission" date="2021-02" db="EMBL/GenBank/DDBJ databases">
        <title>Activity-based single-cell genomes from oceanic crustal fluid captures similar information to metagenomic and metatranscriptomic surveys with orders of magnitude less sampling.</title>
        <authorList>
            <person name="D'Angelo T.S."/>
            <person name="Orcutt B.N."/>
        </authorList>
    </citation>
    <scope>NUCLEOTIDE SEQUENCE [LARGE SCALE GENOMIC DNA]</scope>
    <source>
        <strain evidence="4">AH-315-G07</strain>
    </source>
</reference>
<keyword evidence="3" id="KW-0472">Membrane</keyword>
<dbReference type="InterPro" id="IPR025875">
    <property type="entry name" value="Leu-rich_rpt_4"/>
</dbReference>
<comment type="caution">
    <text evidence="4">The sequence shown here is derived from an EMBL/GenBank/DDBJ whole genome shotgun (WGS) entry which is preliminary data.</text>
</comment>
<name>A0ABS3AUB0_9BACT</name>
<feature type="transmembrane region" description="Helical" evidence="3">
    <location>
        <begin position="44"/>
        <end position="63"/>
    </location>
</feature>
<keyword evidence="3" id="KW-1133">Transmembrane helix</keyword>
<keyword evidence="1" id="KW-0433">Leucine-rich repeat</keyword>
<dbReference type="PANTHER" id="PTHR13318">
    <property type="entry name" value="PARTNER OF PAIRED, ISOFORM B-RELATED"/>
    <property type="match status" value="1"/>
</dbReference>
<dbReference type="SUPFAM" id="SSF52047">
    <property type="entry name" value="RNI-like"/>
    <property type="match status" value="1"/>
</dbReference>
<evidence type="ECO:0000313" key="5">
    <source>
        <dbReference type="Proteomes" id="UP000722121"/>
    </source>
</evidence>
<keyword evidence="5" id="KW-1185">Reference proteome</keyword>
<accession>A0ABS3AUB0</accession>
<dbReference type="Gene3D" id="3.80.10.10">
    <property type="entry name" value="Ribonuclease Inhibitor"/>
    <property type="match status" value="2"/>
</dbReference>
<protein>
    <submittedName>
        <fullName evidence="4">Leucine-rich repeat domain-containing protein</fullName>
    </submittedName>
</protein>